<comment type="caution">
    <text evidence="2">The sequence shown here is derived from an EMBL/GenBank/DDBJ whole genome shotgun (WGS) entry which is preliminary data.</text>
</comment>
<feature type="transmembrane region" description="Helical" evidence="1">
    <location>
        <begin position="36"/>
        <end position="53"/>
    </location>
</feature>
<sequence>MDFPYIKMNFWDALFAIPIIIVLTQFIKVYFKIPKWIVPTFALLFGLGISVFISHKHSLLAGLFMGWFYGYAAVGTYSALKTNLLAFRNKRSNRH</sequence>
<dbReference type="OrthoDB" id="2969583at2"/>
<protein>
    <recommendedName>
        <fullName evidence="4">Holin</fullName>
    </recommendedName>
</protein>
<keyword evidence="1" id="KW-1133">Transmembrane helix</keyword>
<accession>A0A2N5H8N8</accession>
<feature type="transmembrane region" description="Helical" evidence="1">
    <location>
        <begin position="13"/>
        <end position="31"/>
    </location>
</feature>
<feature type="transmembrane region" description="Helical" evidence="1">
    <location>
        <begin position="59"/>
        <end position="80"/>
    </location>
</feature>
<keyword evidence="3" id="KW-1185">Reference proteome</keyword>
<evidence type="ECO:0000256" key="1">
    <source>
        <dbReference type="SAM" id="Phobius"/>
    </source>
</evidence>
<reference evidence="2 3" key="1">
    <citation type="submission" date="2017-11" db="EMBL/GenBank/DDBJ databases">
        <title>Comparitive Functional Genomics of Dry Heat Resistant strains isolated from the Viking Spacecraft.</title>
        <authorList>
            <person name="Seuylemezian A."/>
            <person name="Cooper K."/>
            <person name="Vaishampayan P."/>
        </authorList>
    </citation>
    <scope>NUCLEOTIDE SEQUENCE [LARGE SCALE GENOMIC DNA]</scope>
    <source>
        <strain evidence="2 3">V32-6</strain>
    </source>
</reference>
<gene>
    <name evidence="2" type="ORF">CVD27_23350</name>
</gene>
<keyword evidence="1" id="KW-0472">Membrane</keyword>
<name>A0A2N5H8N8_9BACI</name>
<organism evidence="2 3">
    <name type="scientific">Neobacillus cucumis</name>
    <dbReference type="NCBI Taxonomy" id="1740721"/>
    <lineage>
        <taxon>Bacteria</taxon>
        <taxon>Bacillati</taxon>
        <taxon>Bacillota</taxon>
        <taxon>Bacilli</taxon>
        <taxon>Bacillales</taxon>
        <taxon>Bacillaceae</taxon>
        <taxon>Neobacillus</taxon>
    </lineage>
</organism>
<evidence type="ECO:0000313" key="2">
    <source>
        <dbReference type="EMBL" id="PLS01888.1"/>
    </source>
</evidence>
<dbReference type="Proteomes" id="UP000234950">
    <property type="component" value="Unassembled WGS sequence"/>
</dbReference>
<evidence type="ECO:0008006" key="4">
    <source>
        <dbReference type="Google" id="ProtNLM"/>
    </source>
</evidence>
<evidence type="ECO:0000313" key="3">
    <source>
        <dbReference type="Proteomes" id="UP000234950"/>
    </source>
</evidence>
<dbReference type="EMBL" id="PGVE01000088">
    <property type="protein sequence ID" value="PLS01888.1"/>
    <property type="molecule type" value="Genomic_DNA"/>
</dbReference>
<keyword evidence="1" id="KW-0812">Transmembrane</keyword>
<dbReference type="AlphaFoldDB" id="A0A2N5H8N8"/>
<proteinExistence type="predicted"/>